<dbReference type="RefSeq" id="WP_145284492.1">
    <property type="nucleotide sequence ID" value="NZ_VMSJ01000001.1"/>
</dbReference>
<dbReference type="SUPFAM" id="SSF52402">
    <property type="entry name" value="Adenine nucleotide alpha hydrolases-like"/>
    <property type="match status" value="1"/>
</dbReference>
<dbReference type="OrthoDB" id="2462219at2"/>
<dbReference type="AlphaFoldDB" id="A0A558AXA1"/>
<name>A0A558AXA1_9STAP</name>
<proteinExistence type="predicted"/>
<dbReference type="Gene3D" id="3.40.50.620">
    <property type="entry name" value="HUPs"/>
    <property type="match status" value="1"/>
</dbReference>
<evidence type="ECO:0000313" key="2">
    <source>
        <dbReference type="Proteomes" id="UP000315103"/>
    </source>
</evidence>
<sequence>MELDRKTYKAFVISSQIQQLNGFGKYKFGKVNFFVSSDYNYHMVQKDNITIFLLGYCFDINDSNIFDYKVIENMTELDGKNDWYDYMNYLNGRYIIIIFTSNELLIYPDATSMKPIFYNKTHKIVSSHEYIIKEALSQHYNEKIETSSYVRKNAMDWTDTEGIYKLNPSIELEYHAFKMKRIFPRTNKSIKPVADVVQTMQPYLEETIKWLSLQPNKKVSITGGVDSRISLAILKPLVYDMEFFTYIKQQKSIKSESMLNAYQKDREITSNIAHNLNLKHKEYIIPTNDEIEQLHYIRTFKETMSSQHSYQLSYLLNRTSEFDGALHIKSTVQSIGKSSFPTKLYSANNMENLLSGIKKWVPEEFKKKQNYSKYFDEISDYLKRVDLNQNTSKNYHLLDLVFLESRLGNFQSNITQETDNTMEVFNLFNSRKLIELLLSVPLEDRQNQSVGKYLISSYWPVLNYFPLNSAPGLEEKYYLLKRGGSNQVGKKMFDHYKVLPADSKGVKIYQENNMYVIEPEELPLDPNKTYKIKLINFSVKKVSISINSMYENEKGRGNVSVEIDKVERDVLDFFNSRQYDLPSEEYFDIEIKVHTRKEKASWIKAARLYLDFNN</sequence>
<dbReference type="EMBL" id="VMSJ01000001">
    <property type="protein sequence ID" value="TVT28884.1"/>
    <property type="molecule type" value="Genomic_DNA"/>
</dbReference>
<keyword evidence="2" id="KW-1185">Reference proteome</keyword>
<accession>A0A558AXA1</accession>
<dbReference type="InterPro" id="IPR014729">
    <property type="entry name" value="Rossmann-like_a/b/a_fold"/>
</dbReference>
<evidence type="ECO:0008006" key="3">
    <source>
        <dbReference type="Google" id="ProtNLM"/>
    </source>
</evidence>
<gene>
    <name evidence="1" type="ORF">FO441_00975</name>
</gene>
<comment type="caution">
    <text evidence="1">The sequence shown here is derived from an EMBL/GenBank/DDBJ whole genome shotgun (WGS) entry which is preliminary data.</text>
</comment>
<organism evidence="1 2">
    <name type="scientific">Salinicoccus cyprini</name>
    <dbReference type="NCBI Taxonomy" id="2493691"/>
    <lineage>
        <taxon>Bacteria</taxon>
        <taxon>Bacillati</taxon>
        <taxon>Bacillota</taxon>
        <taxon>Bacilli</taxon>
        <taxon>Bacillales</taxon>
        <taxon>Staphylococcaceae</taxon>
        <taxon>Salinicoccus</taxon>
    </lineage>
</organism>
<reference evidence="1 2" key="1">
    <citation type="submission" date="2019-07" db="EMBL/GenBank/DDBJ databases">
        <title>Salinicoccus cyprini sp. nov., isolated from gastro-intestinal tract of mirror carp, Cyprinus carpio var. specularis, collected from Gobind Sagar Reservoir, Himachal Pradesh, India.</title>
        <authorList>
            <person name="Talwar C."/>
            <person name="Singh A.K."/>
            <person name="Lal R."/>
            <person name="Negi R.K."/>
        </authorList>
    </citation>
    <scope>NUCLEOTIDE SEQUENCE [LARGE SCALE GENOMIC DNA]</scope>
    <source>
        <strain evidence="1 2">CT19</strain>
    </source>
</reference>
<evidence type="ECO:0000313" key="1">
    <source>
        <dbReference type="EMBL" id="TVT28884.1"/>
    </source>
</evidence>
<protein>
    <recommendedName>
        <fullName evidence="3">Asparagine synthetase domain-containing protein</fullName>
    </recommendedName>
</protein>
<dbReference type="Proteomes" id="UP000315103">
    <property type="component" value="Unassembled WGS sequence"/>
</dbReference>